<evidence type="ECO:0000313" key="2">
    <source>
        <dbReference type="EMBL" id="KAJ5095114.1"/>
    </source>
</evidence>
<feature type="region of interest" description="Disordered" evidence="1">
    <location>
        <begin position="37"/>
        <end position="100"/>
    </location>
</feature>
<proteinExistence type="predicted"/>
<reference evidence="2" key="1">
    <citation type="submission" date="2022-11" db="EMBL/GenBank/DDBJ databases">
        <authorList>
            <person name="Petersen C."/>
        </authorList>
    </citation>
    <scope>NUCLEOTIDE SEQUENCE</scope>
    <source>
        <strain evidence="2">IBT 30761</strain>
    </source>
</reference>
<feature type="compositionally biased region" description="Basic and acidic residues" evidence="1">
    <location>
        <begin position="83"/>
        <end position="100"/>
    </location>
</feature>
<protein>
    <submittedName>
        <fullName evidence="2">Uncharacterized protein</fullName>
    </submittedName>
</protein>
<comment type="caution">
    <text evidence="2">The sequence shown here is derived from an EMBL/GenBank/DDBJ whole genome shotgun (WGS) entry which is preliminary data.</text>
</comment>
<accession>A0A9W9K6P9</accession>
<organism evidence="2 3">
    <name type="scientific">Penicillium argentinense</name>
    <dbReference type="NCBI Taxonomy" id="1131581"/>
    <lineage>
        <taxon>Eukaryota</taxon>
        <taxon>Fungi</taxon>
        <taxon>Dikarya</taxon>
        <taxon>Ascomycota</taxon>
        <taxon>Pezizomycotina</taxon>
        <taxon>Eurotiomycetes</taxon>
        <taxon>Eurotiomycetidae</taxon>
        <taxon>Eurotiales</taxon>
        <taxon>Aspergillaceae</taxon>
        <taxon>Penicillium</taxon>
    </lineage>
</organism>
<dbReference type="EMBL" id="JAPQKI010000006">
    <property type="protein sequence ID" value="KAJ5095114.1"/>
    <property type="molecule type" value="Genomic_DNA"/>
</dbReference>
<dbReference type="AlphaFoldDB" id="A0A9W9K6P9"/>
<name>A0A9W9K6P9_9EURO</name>
<keyword evidence="3" id="KW-1185">Reference proteome</keyword>
<evidence type="ECO:0000313" key="3">
    <source>
        <dbReference type="Proteomes" id="UP001149074"/>
    </source>
</evidence>
<dbReference type="RefSeq" id="XP_056473264.1">
    <property type="nucleotide sequence ID" value="XM_056619898.1"/>
</dbReference>
<dbReference type="GeneID" id="81358877"/>
<sequence>MEHGSGNWIIALDGGVWRNPPGGRNSGHITQVAGWSHGDVITDRKPDSGGSRTAGCNESFPLRSDSYGGEGARLSSGAARSHPSWDRGEDNGSLHGRDNDLRGTQLLEDQAKHDDMPVEQLRTFSNGSGPLRSRTTIIQGVHSQVHCGRSDRQESTIVQIAVDNGVMPHESWVGHKR</sequence>
<evidence type="ECO:0000256" key="1">
    <source>
        <dbReference type="SAM" id="MobiDB-lite"/>
    </source>
</evidence>
<reference evidence="2" key="2">
    <citation type="journal article" date="2023" name="IMA Fungus">
        <title>Comparative genomic study of the Penicillium genus elucidates a diverse pangenome and 15 lateral gene transfer events.</title>
        <authorList>
            <person name="Petersen C."/>
            <person name="Sorensen T."/>
            <person name="Nielsen M.R."/>
            <person name="Sondergaard T.E."/>
            <person name="Sorensen J.L."/>
            <person name="Fitzpatrick D.A."/>
            <person name="Frisvad J.C."/>
            <person name="Nielsen K.L."/>
        </authorList>
    </citation>
    <scope>NUCLEOTIDE SEQUENCE</scope>
    <source>
        <strain evidence="2">IBT 30761</strain>
    </source>
</reference>
<gene>
    <name evidence="2" type="ORF">N7532_007405</name>
</gene>
<dbReference type="Proteomes" id="UP001149074">
    <property type="component" value="Unassembled WGS sequence"/>
</dbReference>